<accession>A0A7W7PHH4</accession>
<dbReference type="Proteomes" id="UP000556436">
    <property type="component" value="Unassembled WGS sequence"/>
</dbReference>
<keyword evidence="2" id="KW-1185">Reference proteome</keyword>
<dbReference type="AlphaFoldDB" id="A0A7W7PHH4"/>
<sequence length="172" mass="18900">MGNVYGGGGHDLYLSNGGTAVFADTLMLAVTALAVTDWDFRFAALIARQDQSLMGSGAVGFALEDVDWGEDPTEWARNKRFVLDVAGLALDRHRWDELGYEPPFALKYLHRFRRIVAAFDPSTATGEPDELPAPHDVIPASCVRDRVLTPLAWCDACMFCGRDRGVRTGPVR</sequence>
<dbReference type="RefSeq" id="WP_229822867.1">
    <property type="nucleotide sequence ID" value="NZ_BMRW01000018.1"/>
</dbReference>
<proteinExistence type="predicted"/>
<comment type="caution">
    <text evidence="1">The sequence shown here is derived from an EMBL/GenBank/DDBJ whole genome shotgun (WGS) entry which is preliminary data.</text>
</comment>
<gene>
    <name evidence="1" type="ORF">FHS38_005338</name>
</gene>
<name>A0A7W7PHH4_STRNE</name>
<organism evidence="1 2">
    <name type="scientific">Streptomyces netropsis</name>
    <name type="common">Streptoverticillium netropsis</name>
    <dbReference type="NCBI Taxonomy" id="55404"/>
    <lineage>
        <taxon>Bacteria</taxon>
        <taxon>Bacillati</taxon>
        <taxon>Actinomycetota</taxon>
        <taxon>Actinomycetes</taxon>
        <taxon>Kitasatosporales</taxon>
        <taxon>Streptomycetaceae</taxon>
        <taxon>Streptomyces</taxon>
    </lineage>
</organism>
<evidence type="ECO:0000313" key="2">
    <source>
        <dbReference type="Proteomes" id="UP000556436"/>
    </source>
</evidence>
<protein>
    <submittedName>
        <fullName evidence="1">Uncharacterized protein</fullName>
    </submittedName>
</protein>
<dbReference type="EMBL" id="JACHJG010000012">
    <property type="protein sequence ID" value="MBB4889263.1"/>
    <property type="molecule type" value="Genomic_DNA"/>
</dbReference>
<evidence type="ECO:0000313" key="1">
    <source>
        <dbReference type="EMBL" id="MBB4889263.1"/>
    </source>
</evidence>
<reference evidence="1 2" key="1">
    <citation type="submission" date="2020-08" db="EMBL/GenBank/DDBJ databases">
        <title>Genomic Encyclopedia of Type Strains, Phase III (KMG-III): the genomes of soil and plant-associated and newly described type strains.</title>
        <authorList>
            <person name="Whitman W."/>
        </authorList>
    </citation>
    <scope>NUCLEOTIDE SEQUENCE [LARGE SCALE GENOMIC DNA]</scope>
    <source>
        <strain evidence="1 2">CECT 3265</strain>
    </source>
</reference>